<keyword evidence="10" id="KW-1006">Bacterial flagellum protein export</keyword>
<keyword evidence="13" id="KW-1185">Reference proteome</keyword>
<keyword evidence="7" id="KW-1005">Bacterial flagellum biogenesis</keyword>
<evidence type="ECO:0000256" key="10">
    <source>
        <dbReference type="ARBA" id="ARBA00023225"/>
    </source>
</evidence>
<evidence type="ECO:0000313" key="13">
    <source>
        <dbReference type="Proteomes" id="UP000007161"/>
    </source>
</evidence>
<dbReference type="EMBL" id="CP003257">
    <property type="protein sequence ID" value="AEX84544.1"/>
    <property type="molecule type" value="Genomic_DNA"/>
</dbReference>
<dbReference type="RefSeq" id="WP_014295616.1">
    <property type="nucleotide sequence ID" value="NC_016751.1"/>
</dbReference>
<reference evidence="13" key="2">
    <citation type="submission" date="2012-01" db="EMBL/GenBank/DDBJ databases">
        <title>Complete sequence of chromosome of Marinitoga piezophila KA3.</title>
        <authorList>
            <person name="Lucas S."/>
            <person name="Han J."/>
            <person name="Lapidus A."/>
            <person name="Cheng J.-F."/>
            <person name="Goodwin L."/>
            <person name="Pitluck S."/>
            <person name="Peters L."/>
            <person name="Mikhailova N."/>
            <person name="Teshima H."/>
            <person name="Detter J.C."/>
            <person name="Han C."/>
            <person name="Tapia R."/>
            <person name="Land M."/>
            <person name="Hauser L."/>
            <person name="Kyrpides N."/>
            <person name="Ivanova N."/>
            <person name="Pagani I."/>
            <person name="Jebbar M."/>
            <person name="Vannier P."/>
            <person name="Oger P."/>
            <person name="Cario A."/>
            <person name="Bartlett D."/>
            <person name="Noll K.M."/>
            <person name="Woyke T."/>
        </authorList>
    </citation>
    <scope>NUCLEOTIDE SEQUENCE [LARGE SCALE GENOMIC DNA]</scope>
    <source>
        <strain evidence="13">DSM 14283 / JCM 11233 / KA3</strain>
    </source>
</reference>
<evidence type="ECO:0000256" key="6">
    <source>
        <dbReference type="ARBA" id="ARBA00022500"/>
    </source>
</evidence>
<dbReference type="InterPro" id="IPR053716">
    <property type="entry name" value="Flag_assembly_chemotaxis_eff"/>
</dbReference>
<dbReference type="GO" id="GO:0015031">
    <property type="term" value="P:protein transport"/>
    <property type="evidence" value="ECO:0007669"/>
    <property type="project" value="UniProtKB-KW"/>
</dbReference>
<dbReference type="NCBIfam" id="TIGR02473">
    <property type="entry name" value="flagell_FliJ"/>
    <property type="match status" value="1"/>
</dbReference>
<gene>
    <name evidence="12" type="ordered locus">Marpi_0087</name>
</gene>
<evidence type="ECO:0000256" key="7">
    <source>
        <dbReference type="ARBA" id="ARBA00022795"/>
    </source>
</evidence>
<keyword evidence="8" id="KW-0653">Protein transport</keyword>
<dbReference type="GO" id="GO:0044781">
    <property type="term" value="P:bacterial-type flagellum organization"/>
    <property type="evidence" value="ECO:0007669"/>
    <property type="project" value="UniProtKB-KW"/>
</dbReference>
<dbReference type="eggNOG" id="COG2882">
    <property type="taxonomic scope" value="Bacteria"/>
</dbReference>
<keyword evidence="11" id="KW-0175">Coiled coil</keyword>
<sequence>MRFRFNLERLKNLRERLEEDAKRIFLEATANRIKAEEDLIAINEKIKNENEKFIKMLSEKTLTIQEVIQWRSYLEALEEEKIKLGEIYRQKVALEEEKRQIYLEKRKDRIILEKLKERKFEEFKVEFQREENRMMDEIGIQMFYRNREK</sequence>
<evidence type="ECO:0000256" key="2">
    <source>
        <dbReference type="ARBA" id="ARBA00010004"/>
    </source>
</evidence>
<proteinExistence type="inferred from homology"/>
<evidence type="ECO:0000256" key="4">
    <source>
        <dbReference type="ARBA" id="ARBA00022448"/>
    </source>
</evidence>
<keyword evidence="4" id="KW-0813">Transport</keyword>
<name>H2J326_MARPK</name>
<dbReference type="GO" id="GO:0071973">
    <property type="term" value="P:bacterial-type flagellum-dependent cell motility"/>
    <property type="evidence" value="ECO:0007669"/>
    <property type="project" value="InterPro"/>
</dbReference>
<keyword evidence="5" id="KW-1003">Cell membrane</keyword>
<dbReference type="Gene3D" id="1.10.287.1700">
    <property type="match status" value="1"/>
</dbReference>
<dbReference type="Pfam" id="PF02050">
    <property type="entry name" value="FliJ"/>
    <property type="match status" value="1"/>
</dbReference>
<dbReference type="KEGG" id="mpz:Marpi_0087"/>
<dbReference type="InterPro" id="IPR012823">
    <property type="entry name" value="Flagell_FliJ"/>
</dbReference>
<dbReference type="AlphaFoldDB" id="H2J326"/>
<keyword evidence="12" id="KW-0966">Cell projection</keyword>
<evidence type="ECO:0000256" key="5">
    <source>
        <dbReference type="ARBA" id="ARBA00022475"/>
    </source>
</evidence>
<keyword evidence="12" id="KW-0282">Flagellum</keyword>
<evidence type="ECO:0000313" key="12">
    <source>
        <dbReference type="EMBL" id="AEX84544.1"/>
    </source>
</evidence>
<dbReference type="OrthoDB" id="46331at2"/>
<dbReference type="GO" id="GO:0006935">
    <property type="term" value="P:chemotaxis"/>
    <property type="evidence" value="ECO:0007669"/>
    <property type="project" value="UniProtKB-KW"/>
</dbReference>
<keyword evidence="6" id="KW-0145">Chemotaxis</keyword>
<dbReference type="Proteomes" id="UP000007161">
    <property type="component" value="Chromosome"/>
</dbReference>
<dbReference type="HOGENOM" id="CLU_1794819_0_0_0"/>
<keyword evidence="9" id="KW-0472">Membrane</keyword>
<comment type="similarity">
    <text evidence="2">Belongs to the FliJ family.</text>
</comment>
<accession>H2J326</accession>
<evidence type="ECO:0000256" key="11">
    <source>
        <dbReference type="SAM" id="Coils"/>
    </source>
</evidence>
<feature type="coiled-coil region" evidence="11">
    <location>
        <begin position="7"/>
        <end position="52"/>
    </location>
</feature>
<evidence type="ECO:0000256" key="3">
    <source>
        <dbReference type="ARBA" id="ARBA00020392"/>
    </source>
</evidence>
<comment type="subcellular location">
    <subcellularLocation>
        <location evidence="1">Cell membrane</location>
        <topology evidence="1">Peripheral membrane protein</topology>
        <orientation evidence="1">Cytoplasmic side</orientation>
    </subcellularLocation>
</comment>
<reference evidence="12 13" key="1">
    <citation type="journal article" date="2012" name="J. Bacteriol.">
        <title>Complete Genome Sequence of the Thermophilic, Piezophilic, Heterotrophic Bacterium Marinitoga piezophila KA3.</title>
        <authorList>
            <person name="Lucas S."/>
            <person name="Han J."/>
            <person name="Lapidus A."/>
            <person name="Cheng J.F."/>
            <person name="Goodwin L.A."/>
            <person name="Pitluck S."/>
            <person name="Peters L."/>
            <person name="Mikhailova N."/>
            <person name="Teshima H."/>
            <person name="Detter J.C."/>
            <person name="Han C."/>
            <person name="Tapia R."/>
            <person name="Land M."/>
            <person name="Hauser L."/>
            <person name="Kyrpides N.C."/>
            <person name="Ivanova N."/>
            <person name="Pagani I."/>
            <person name="Vannier P."/>
            <person name="Oger P."/>
            <person name="Bartlett D.H."/>
            <person name="Noll K.M."/>
            <person name="Woyke T."/>
            <person name="Jebbar M."/>
        </authorList>
    </citation>
    <scope>NUCLEOTIDE SEQUENCE [LARGE SCALE GENOMIC DNA]</scope>
    <source>
        <strain evidence="13">DSM 14283 / JCM 11233 / KA3</strain>
    </source>
</reference>
<keyword evidence="12" id="KW-0969">Cilium</keyword>
<evidence type="ECO:0000256" key="9">
    <source>
        <dbReference type="ARBA" id="ARBA00023136"/>
    </source>
</evidence>
<evidence type="ECO:0000256" key="8">
    <source>
        <dbReference type="ARBA" id="ARBA00022927"/>
    </source>
</evidence>
<dbReference type="STRING" id="443254.Marpi_0087"/>
<organism evidence="12 13">
    <name type="scientific">Marinitoga piezophila (strain DSM 14283 / JCM 11233 / KA3)</name>
    <dbReference type="NCBI Taxonomy" id="443254"/>
    <lineage>
        <taxon>Bacteria</taxon>
        <taxon>Thermotogati</taxon>
        <taxon>Thermotogota</taxon>
        <taxon>Thermotogae</taxon>
        <taxon>Petrotogales</taxon>
        <taxon>Petrotogaceae</taxon>
        <taxon>Marinitoga</taxon>
    </lineage>
</organism>
<protein>
    <recommendedName>
        <fullName evidence="3">Flagellar FliJ protein</fullName>
    </recommendedName>
</protein>
<dbReference type="GO" id="GO:0009288">
    <property type="term" value="C:bacterial-type flagellum"/>
    <property type="evidence" value="ECO:0007669"/>
    <property type="project" value="InterPro"/>
</dbReference>
<dbReference type="GO" id="GO:0005886">
    <property type="term" value="C:plasma membrane"/>
    <property type="evidence" value="ECO:0007669"/>
    <property type="project" value="UniProtKB-SubCell"/>
</dbReference>
<evidence type="ECO:0000256" key="1">
    <source>
        <dbReference type="ARBA" id="ARBA00004413"/>
    </source>
</evidence>